<dbReference type="GO" id="GO:0008234">
    <property type="term" value="F:cysteine-type peptidase activity"/>
    <property type="evidence" value="ECO:0007669"/>
    <property type="project" value="InterPro"/>
</dbReference>
<dbReference type="InterPro" id="IPR038765">
    <property type="entry name" value="Papain-like_cys_pep_sf"/>
</dbReference>
<comment type="caution">
    <text evidence="6">The sequence shown here is derived from an EMBL/GenBank/DDBJ whole genome shotgun (WGS) entry which is preliminary data.</text>
</comment>
<keyword evidence="4" id="KW-1133">Transmembrane helix</keyword>
<evidence type="ECO:0000256" key="2">
    <source>
        <dbReference type="ARBA" id="ARBA00022670"/>
    </source>
</evidence>
<evidence type="ECO:0000313" key="7">
    <source>
        <dbReference type="Proteomes" id="UP000324897"/>
    </source>
</evidence>
<dbReference type="OrthoDB" id="677376at2759"/>
<comment type="similarity">
    <text evidence="1">Belongs to the peptidase C48 family.</text>
</comment>
<name>A0A5J9WHX5_9POAL</name>
<sequence length="859" mass="98289">MDSRARKKRLCLDNCNQNDTLPCPVKKSRVIICYLSLHITSILAYLVTPMSYLTVFYIITWHFLIQGEHNTTKMFMDVISDLSPEQVSVVNDIGFSSLLKLSCSEIPVDLYKWLAMNFDTSARALRTPNGFSFKFNNQVVKKMLGIPDGLKKVFGKGTLHSLTFIQSEVPSKNSTPSVSELCALINSEVKGSEFARLFMLLALSAFLCPNTRSVCSSRYYPAIINVAFIQEYDWCSFVLDWLVNYIRKYQESTIAGHTDSIGGCSFLLVVCYLEFLITAEYNLGVQCPRINVWSTPIVRALSYLDSFGGSDVHFGRLQLKGLLADLTTNLVNSINSSAISGISSSLQNVVNYIISEASYNLDRTSQTLLEDTDSDSDEPQKVILRATAVKRHQVPDDVYNLVCKYFPKFDVPSIDDTKSSWYINCTPGHILKDELVDLKELKRSDFDSEYIGNLKIEDIDIIFQRTLNRKDEKQEMKCDKPDIDLYSLALYPDVQSSSKPVIEERLDTTLLESLVHKLEIRDHVSDQPKSVQKVAKPEPNPPKDVYIHGFEPFNIVHSVFGEDNDEDESTSEQFQLLDDLQKGFQKCAQMLNEEELTPRPSKHLIFASPIEIELYQLLTTTILRPTQSIRIYQNGQTWVDQFKLSLSMMNGGWIHFHVMDCFLKMLAWHQACFENQEGHIYQQYFEHSVSDILMTPKIQHSGYKKKFLECVGLKIDKGGLLHIPCYISKKWMLITVNFIHGRFDILDSDFPTDESKAIVHTVISNFRTFFKITFPHCSLYNIDNFAVRFVNVPKHKYRYDSGIFLLNFVQTFNGLSVQPFSNSDIPALRTKFVFQLLTSKSNEARSELVNNFLQKHSLY</sequence>
<dbReference type="GO" id="GO:0006508">
    <property type="term" value="P:proteolysis"/>
    <property type="evidence" value="ECO:0007669"/>
    <property type="project" value="UniProtKB-KW"/>
</dbReference>
<evidence type="ECO:0000256" key="1">
    <source>
        <dbReference type="ARBA" id="ARBA00005234"/>
    </source>
</evidence>
<proteinExistence type="inferred from homology"/>
<keyword evidence="2" id="KW-0645">Protease</keyword>
<accession>A0A5J9WHX5</accession>
<keyword evidence="4" id="KW-0472">Membrane</keyword>
<dbReference type="Gramene" id="TVU47818">
    <property type="protein sequence ID" value="TVU47818"/>
    <property type="gene ID" value="EJB05_07427"/>
</dbReference>
<gene>
    <name evidence="6" type="ORF">EJB05_07427</name>
</gene>
<feature type="transmembrane region" description="Helical" evidence="4">
    <location>
        <begin position="42"/>
        <end position="64"/>
    </location>
</feature>
<evidence type="ECO:0000256" key="4">
    <source>
        <dbReference type="SAM" id="Phobius"/>
    </source>
</evidence>
<dbReference type="Pfam" id="PF02902">
    <property type="entry name" value="Peptidase_C48"/>
    <property type="match status" value="1"/>
</dbReference>
<dbReference type="AlphaFoldDB" id="A0A5J9WHX5"/>
<keyword evidence="7" id="KW-1185">Reference proteome</keyword>
<keyword evidence="4" id="KW-0812">Transmembrane</keyword>
<reference evidence="6 7" key="1">
    <citation type="journal article" date="2019" name="Sci. Rep.">
        <title>A high-quality genome of Eragrostis curvula grass provides insights into Poaceae evolution and supports new strategies to enhance forage quality.</title>
        <authorList>
            <person name="Carballo J."/>
            <person name="Santos B.A.C.M."/>
            <person name="Zappacosta D."/>
            <person name="Garbus I."/>
            <person name="Selva J.P."/>
            <person name="Gallo C.A."/>
            <person name="Diaz A."/>
            <person name="Albertini E."/>
            <person name="Caccamo M."/>
            <person name="Echenique V."/>
        </authorList>
    </citation>
    <scope>NUCLEOTIDE SEQUENCE [LARGE SCALE GENOMIC DNA]</scope>
    <source>
        <strain evidence="7">cv. Victoria</strain>
        <tissue evidence="6">Leaf</tissue>
    </source>
</reference>
<dbReference type="PANTHER" id="PTHR34835">
    <property type="entry name" value="OS07G0283600 PROTEIN-RELATED"/>
    <property type="match status" value="1"/>
</dbReference>
<dbReference type="EMBL" id="RWGY01000004">
    <property type="protein sequence ID" value="TVU47818.1"/>
    <property type="molecule type" value="Genomic_DNA"/>
</dbReference>
<protein>
    <recommendedName>
        <fullName evidence="5">Ubiquitin-like protease family profile domain-containing protein</fullName>
    </recommendedName>
</protein>
<keyword evidence="3" id="KW-0378">Hydrolase</keyword>
<organism evidence="6 7">
    <name type="scientific">Eragrostis curvula</name>
    <name type="common">weeping love grass</name>
    <dbReference type="NCBI Taxonomy" id="38414"/>
    <lineage>
        <taxon>Eukaryota</taxon>
        <taxon>Viridiplantae</taxon>
        <taxon>Streptophyta</taxon>
        <taxon>Embryophyta</taxon>
        <taxon>Tracheophyta</taxon>
        <taxon>Spermatophyta</taxon>
        <taxon>Magnoliopsida</taxon>
        <taxon>Liliopsida</taxon>
        <taxon>Poales</taxon>
        <taxon>Poaceae</taxon>
        <taxon>PACMAD clade</taxon>
        <taxon>Chloridoideae</taxon>
        <taxon>Eragrostideae</taxon>
        <taxon>Eragrostidinae</taxon>
        <taxon>Eragrostis</taxon>
    </lineage>
</organism>
<dbReference type="Gene3D" id="3.40.395.10">
    <property type="entry name" value="Adenoviral Proteinase, Chain A"/>
    <property type="match status" value="1"/>
</dbReference>
<evidence type="ECO:0000256" key="3">
    <source>
        <dbReference type="ARBA" id="ARBA00022801"/>
    </source>
</evidence>
<evidence type="ECO:0000259" key="5">
    <source>
        <dbReference type="Pfam" id="PF02902"/>
    </source>
</evidence>
<feature type="domain" description="Ubiquitin-like protease family profile" evidence="5">
    <location>
        <begin position="655"/>
        <end position="833"/>
    </location>
</feature>
<dbReference type="PANTHER" id="PTHR34835:SF82">
    <property type="entry name" value="OS01G0826651 PROTEIN"/>
    <property type="match status" value="1"/>
</dbReference>
<dbReference type="InterPro" id="IPR003653">
    <property type="entry name" value="Peptidase_C48_C"/>
</dbReference>
<evidence type="ECO:0000313" key="6">
    <source>
        <dbReference type="EMBL" id="TVU47818.1"/>
    </source>
</evidence>
<dbReference type="SUPFAM" id="SSF54001">
    <property type="entry name" value="Cysteine proteinases"/>
    <property type="match status" value="1"/>
</dbReference>
<dbReference type="Proteomes" id="UP000324897">
    <property type="component" value="Chromosome 5"/>
</dbReference>